<reference evidence="2" key="1">
    <citation type="submission" date="2021-03" db="EMBL/GenBank/DDBJ databases">
        <title>Acanthopleuribacteraceae sp. M133.</title>
        <authorList>
            <person name="Wang G."/>
        </authorList>
    </citation>
    <scope>NUCLEOTIDE SEQUENCE</scope>
    <source>
        <strain evidence="2">M133</strain>
    </source>
</reference>
<dbReference type="RefSeq" id="WP_237381382.1">
    <property type="nucleotide sequence ID" value="NZ_CP071793.1"/>
</dbReference>
<evidence type="ECO:0000313" key="3">
    <source>
        <dbReference type="Proteomes" id="UP000663929"/>
    </source>
</evidence>
<dbReference type="Proteomes" id="UP000663929">
    <property type="component" value="Chromosome"/>
</dbReference>
<keyword evidence="3" id="KW-1185">Reference proteome</keyword>
<proteinExistence type="predicted"/>
<name>A0A8A4TQN7_SULCO</name>
<dbReference type="KEGG" id="scor:J3U87_02180"/>
<dbReference type="AlphaFoldDB" id="A0A8A4TQN7"/>
<keyword evidence="1" id="KW-0175">Coiled coil</keyword>
<sequence length="63" mass="7774">MKLKDLEADILLMENSIRQAEYLNKEVIDMEHQVEHVRHDLEEELHHMTENFERSAERHRLHR</sequence>
<evidence type="ECO:0000313" key="2">
    <source>
        <dbReference type="EMBL" id="QTD51251.1"/>
    </source>
</evidence>
<dbReference type="EMBL" id="CP071793">
    <property type="protein sequence ID" value="QTD51251.1"/>
    <property type="molecule type" value="Genomic_DNA"/>
</dbReference>
<feature type="coiled-coil region" evidence="1">
    <location>
        <begin position="3"/>
        <end position="58"/>
    </location>
</feature>
<organism evidence="2 3">
    <name type="scientific">Sulfidibacter corallicola</name>
    <dbReference type="NCBI Taxonomy" id="2818388"/>
    <lineage>
        <taxon>Bacteria</taxon>
        <taxon>Pseudomonadati</taxon>
        <taxon>Acidobacteriota</taxon>
        <taxon>Holophagae</taxon>
        <taxon>Acanthopleuribacterales</taxon>
        <taxon>Acanthopleuribacteraceae</taxon>
        <taxon>Sulfidibacter</taxon>
    </lineage>
</organism>
<protein>
    <submittedName>
        <fullName evidence="2">Uncharacterized protein</fullName>
    </submittedName>
</protein>
<gene>
    <name evidence="2" type="ORF">J3U87_02180</name>
</gene>
<evidence type="ECO:0000256" key="1">
    <source>
        <dbReference type="SAM" id="Coils"/>
    </source>
</evidence>
<accession>A0A8A4TQN7</accession>